<feature type="transmembrane region" description="Helical" evidence="3">
    <location>
        <begin position="80"/>
        <end position="97"/>
    </location>
</feature>
<keyword evidence="1 2" id="KW-0808">Transferase</keyword>
<evidence type="ECO:0008006" key="6">
    <source>
        <dbReference type="Google" id="ProtNLM"/>
    </source>
</evidence>
<keyword evidence="3" id="KW-0472">Membrane</keyword>
<dbReference type="GO" id="GO:0016020">
    <property type="term" value="C:membrane"/>
    <property type="evidence" value="ECO:0007669"/>
    <property type="project" value="InterPro"/>
</dbReference>
<dbReference type="InterPro" id="IPR048254">
    <property type="entry name" value="CDP_ALCOHOL_P_TRANSF_CS"/>
</dbReference>
<dbReference type="AlphaFoldDB" id="A0A917WFF4"/>
<proteinExistence type="inferred from homology"/>
<organism evidence="4 5">
    <name type="scientific">Pseudooceanicola nanhaiensis</name>
    <dbReference type="NCBI Taxonomy" id="375761"/>
    <lineage>
        <taxon>Bacteria</taxon>
        <taxon>Pseudomonadati</taxon>
        <taxon>Pseudomonadota</taxon>
        <taxon>Alphaproteobacteria</taxon>
        <taxon>Rhodobacterales</taxon>
        <taxon>Paracoccaceae</taxon>
        <taxon>Pseudooceanicola</taxon>
    </lineage>
</organism>
<dbReference type="InterPro" id="IPR000462">
    <property type="entry name" value="CDP-OH_P_trans"/>
</dbReference>
<dbReference type="GO" id="GO:0008654">
    <property type="term" value="P:phospholipid biosynthetic process"/>
    <property type="evidence" value="ECO:0007669"/>
    <property type="project" value="InterPro"/>
</dbReference>
<dbReference type="InterPro" id="IPR043130">
    <property type="entry name" value="CDP-OH_PTrfase_TM_dom"/>
</dbReference>
<dbReference type="Pfam" id="PF01066">
    <property type="entry name" value="CDP-OH_P_transf"/>
    <property type="match status" value="1"/>
</dbReference>
<evidence type="ECO:0000256" key="2">
    <source>
        <dbReference type="RuleBase" id="RU003750"/>
    </source>
</evidence>
<sequence length="231" mass="24479">MTSPDHPGPRTLARAYFASSKSGEELRGNWVMWVLHRWPSFVLTSLCLRAGIRPDRVTLLGGALVWLLPLMAWLLPPAGAAWAVCVTGFVVIVLDCVDGDVARWTGMTSARGARLDFIVDMTFWGLLYLSIGIIAAGGTFGGWAVLGMAAGWARLLARVVNDSMGGHSTEAAPARWTPLAVGEAAVVGLSGAIPFLALAAPSAPWVVWLLLGYSALDLGDALLRLLRSDAA</sequence>
<dbReference type="Gene3D" id="1.20.120.1760">
    <property type="match status" value="1"/>
</dbReference>
<keyword evidence="3" id="KW-0812">Transmembrane</keyword>
<evidence type="ECO:0000256" key="3">
    <source>
        <dbReference type="SAM" id="Phobius"/>
    </source>
</evidence>
<accession>A0A917WFF4</accession>
<gene>
    <name evidence="4" type="ORF">GCM10011534_22060</name>
</gene>
<reference evidence="4" key="2">
    <citation type="submission" date="2020-09" db="EMBL/GenBank/DDBJ databases">
        <authorList>
            <person name="Sun Q."/>
            <person name="Zhou Y."/>
        </authorList>
    </citation>
    <scope>NUCLEOTIDE SEQUENCE</scope>
    <source>
        <strain evidence="4">CGMCC 1.6293</strain>
    </source>
</reference>
<dbReference type="RefSeq" id="WP_028287898.1">
    <property type="nucleotide sequence ID" value="NZ_BMLF01000001.1"/>
</dbReference>
<name>A0A917WFF4_9RHOB</name>
<keyword evidence="3" id="KW-1133">Transmembrane helix</keyword>
<evidence type="ECO:0000313" key="5">
    <source>
        <dbReference type="Proteomes" id="UP000649829"/>
    </source>
</evidence>
<comment type="caution">
    <text evidence="4">The sequence shown here is derived from an EMBL/GenBank/DDBJ whole genome shotgun (WGS) entry which is preliminary data.</text>
</comment>
<evidence type="ECO:0000313" key="4">
    <source>
        <dbReference type="EMBL" id="GGL99792.1"/>
    </source>
</evidence>
<reference evidence="4" key="1">
    <citation type="journal article" date="2014" name="Int. J. Syst. Evol. Microbiol.">
        <title>Complete genome sequence of Corynebacterium casei LMG S-19264T (=DSM 44701T), isolated from a smear-ripened cheese.</title>
        <authorList>
            <consortium name="US DOE Joint Genome Institute (JGI-PGF)"/>
            <person name="Walter F."/>
            <person name="Albersmeier A."/>
            <person name="Kalinowski J."/>
            <person name="Ruckert C."/>
        </authorList>
    </citation>
    <scope>NUCLEOTIDE SEQUENCE</scope>
    <source>
        <strain evidence="4">CGMCC 1.6293</strain>
    </source>
</reference>
<evidence type="ECO:0000256" key="1">
    <source>
        <dbReference type="ARBA" id="ARBA00022679"/>
    </source>
</evidence>
<dbReference type="EMBL" id="BMLF01000001">
    <property type="protein sequence ID" value="GGL99792.1"/>
    <property type="molecule type" value="Genomic_DNA"/>
</dbReference>
<dbReference type="Proteomes" id="UP000649829">
    <property type="component" value="Unassembled WGS sequence"/>
</dbReference>
<protein>
    <recommendedName>
        <fullName evidence="6">CDP-alcohol phosphatidyltransferase</fullName>
    </recommendedName>
</protein>
<comment type="similarity">
    <text evidence="2">Belongs to the CDP-alcohol phosphatidyltransferase class-I family.</text>
</comment>
<dbReference type="GO" id="GO:0016780">
    <property type="term" value="F:phosphotransferase activity, for other substituted phosphate groups"/>
    <property type="evidence" value="ECO:0007669"/>
    <property type="project" value="InterPro"/>
</dbReference>
<keyword evidence="5" id="KW-1185">Reference proteome</keyword>
<dbReference type="PROSITE" id="PS00379">
    <property type="entry name" value="CDP_ALCOHOL_P_TRANSF"/>
    <property type="match status" value="1"/>
</dbReference>